<reference evidence="2" key="2">
    <citation type="journal article" date="2023" name="MicrobiologyOpen">
        <title>Genomics of the tumorigenes clade of the family Rhizobiaceae and description of Rhizobium rhododendri sp. nov.</title>
        <authorList>
            <person name="Kuzmanovic N."/>
            <person name="diCenzo G.C."/>
            <person name="Bunk B."/>
            <person name="Sproeer C."/>
            <person name="Fruehling A."/>
            <person name="Neumann-Schaal M."/>
            <person name="Overmann J."/>
            <person name="Smalla K."/>
        </authorList>
    </citation>
    <scope>NUCLEOTIDE SEQUENCE</scope>
    <source>
        <strain evidence="2">Rho-6.2</strain>
    </source>
</reference>
<keyword evidence="3" id="KW-1185">Reference proteome</keyword>
<evidence type="ECO:0000313" key="3">
    <source>
        <dbReference type="Proteomes" id="UP000318939"/>
    </source>
</evidence>
<evidence type="ECO:0000313" key="2">
    <source>
        <dbReference type="EMBL" id="WFS23992.1"/>
    </source>
</evidence>
<dbReference type="RefSeq" id="WP_142828868.1">
    <property type="nucleotide sequence ID" value="NZ_CP117267.1"/>
</dbReference>
<feature type="region of interest" description="Disordered" evidence="1">
    <location>
        <begin position="1"/>
        <end position="21"/>
    </location>
</feature>
<accession>A0ABY8IKV7</accession>
<reference evidence="2" key="1">
    <citation type="journal article" date="2019" name="Phytopathology">
        <title>A Novel Group of Rhizobium tumorigenes-Like Agrobacteria Associated with Crown Gall Disease of Rhododendron and Blueberry.</title>
        <authorList>
            <person name="Kuzmanovic N."/>
            <person name="Behrens P."/>
            <person name="Idczak E."/>
            <person name="Wagner S."/>
            <person name="Gotz M."/>
            <person name="Sproer C."/>
            <person name="Bunk B."/>
            <person name="Overmann J."/>
            <person name="Smalla K."/>
        </authorList>
    </citation>
    <scope>NUCLEOTIDE SEQUENCE</scope>
    <source>
        <strain evidence="2">Rho-6.2</strain>
    </source>
</reference>
<organism evidence="2 3">
    <name type="scientific">Rhizobium rhododendri</name>
    <dbReference type="NCBI Taxonomy" id="2506430"/>
    <lineage>
        <taxon>Bacteria</taxon>
        <taxon>Pseudomonadati</taxon>
        <taxon>Pseudomonadota</taxon>
        <taxon>Alphaproteobacteria</taxon>
        <taxon>Hyphomicrobiales</taxon>
        <taxon>Rhizobiaceae</taxon>
        <taxon>Rhizobium/Agrobacterium group</taxon>
        <taxon>Rhizobium</taxon>
    </lineage>
</organism>
<evidence type="ECO:0000256" key="1">
    <source>
        <dbReference type="SAM" id="MobiDB-lite"/>
    </source>
</evidence>
<name>A0ABY8IKV7_9HYPH</name>
<gene>
    <name evidence="2" type="ORF">PR018_05685</name>
</gene>
<sequence>MPRSNTQRDEAEPLQRRSTGSLAASSAARFLVGRDGHGGWIVQDRLGRIGGLFANETAALHFAREECDRNPAEVCQLPENIVLGFDGF</sequence>
<evidence type="ECO:0008006" key="4">
    <source>
        <dbReference type="Google" id="ProtNLM"/>
    </source>
</evidence>
<dbReference type="Proteomes" id="UP000318939">
    <property type="component" value="Chromosome"/>
</dbReference>
<feature type="compositionally biased region" description="Basic and acidic residues" evidence="1">
    <location>
        <begin position="1"/>
        <end position="15"/>
    </location>
</feature>
<protein>
    <recommendedName>
        <fullName evidence="4">DUF4189 domain-containing protein</fullName>
    </recommendedName>
</protein>
<dbReference type="EMBL" id="CP117267">
    <property type="protein sequence ID" value="WFS23992.1"/>
    <property type="molecule type" value="Genomic_DNA"/>
</dbReference>
<proteinExistence type="predicted"/>